<feature type="domain" description="UPF3" evidence="5">
    <location>
        <begin position="21"/>
        <end position="65"/>
    </location>
</feature>
<protein>
    <recommendedName>
        <fullName evidence="5">UPF3 domain-containing protein</fullName>
    </recommendedName>
</protein>
<accession>A0A819RIJ7</accession>
<proteinExistence type="inferred from homology"/>
<reference evidence="6" key="1">
    <citation type="submission" date="2021-02" db="EMBL/GenBank/DDBJ databases">
        <authorList>
            <person name="Nowell W R."/>
        </authorList>
    </citation>
    <scope>NUCLEOTIDE SEQUENCE</scope>
</reference>
<comment type="caution">
    <text evidence="6">The sequence shown here is derived from an EMBL/GenBank/DDBJ whole genome shotgun (WGS) entry which is preliminary data.</text>
</comment>
<feature type="non-terminal residue" evidence="6">
    <location>
        <position position="1"/>
    </location>
</feature>
<keyword evidence="3" id="KW-0866">Nonsense-mediated mRNA decay</keyword>
<comment type="subcellular location">
    <subcellularLocation>
        <location evidence="1">Nucleus</location>
    </subcellularLocation>
</comment>
<dbReference type="GO" id="GO:0000184">
    <property type="term" value="P:nuclear-transcribed mRNA catabolic process, nonsense-mediated decay"/>
    <property type="evidence" value="ECO:0007669"/>
    <property type="project" value="UniProtKB-KW"/>
</dbReference>
<dbReference type="CDD" id="cd12455">
    <property type="entry name" value="RRM_like_Smg4_UPF3"/>
    <property type="match status" value="1"/>
</dbReference>
<dbReference type="PANTHER" id="PTHR13112">
    <property type="entry name" value="UPF3 REGULATOR OF NONSENSE TRANSCRIPTS-LIKE PROTEIN"/>
    <property type="match status" value="1"/>
</dbReference>
<dbReference type="InterPro" id="IPR005120">
    <property type="entry name" value="UPF3_dom"/>
</dbReference>
<dbReference type="SUPFAM" id="SSF54928">
    <property type="entry name" value="RNA-binding domain, RBD"/>
    <property type="match status" value="1"/>
</dbReference>
<dbReference type="GO" id="GO:0005737">
    <property type="term" value="C:cytoplasm"/>
    <property type="evidence" value="ECO:0007669"/>
    <property type="project" value="TreeGrafter"/>
</dbReference>
<evidence type="ECO:0000256" key="3">
    <source>
        <dbReference type="ARBA" id="ARBA00023161"/>
    </source>
</evidence>
<name>A0A819RIJ7_9BILA</name>
<dbReference type="GO" id="GO:0005730">
    <property type="term" value="C:nucleolus"/>
    <property type="evidence" value="ECO:0007669"/>
    <property type="project" value="TreeGrafter"/>
</dbReference>
<evidence type="ECO:0000259" key="5">
    <source>
        <dbReference type="Pfam" id="PF03467"/>
    </source>
</evidence>
<sequence length="65" mass="7579">MVDRARISSKQQTSTNTSFGQQYAFSRVYLNIPNRQDLIIFTEKFQGYVFVDKNGNEYPCTVEYA</sequence>
<evidence type="ECO:0000313" key="7">
    <source>
        <dbReference type="Proteomes" id="UP000663881"/>
    </source>
</evidence>
<evidence type="ECO:0000256" key="2">
    <source>
        <dbReference type="ARBA" id="ARBA00005991"/>
    </source>
</evidence>
<dbReference type="InterPro" id="IPR035979">
    <property type="entry name" value="RBD_domain_sf"/>
</dbReference>
<dbReference type="Gene3D" id="3.30.70.330">
    <property type="match status" value="1"/>
</dbReference>
<dbReference type="GO" id="GO:0003729">
    <property type="term" value="F:mRNA binding"/>
    <property type="evidence" value="ECO:0007669"/>
    <property type="project" value="TreeGrafter"/>
</dbReference>
<organism evidence="6 7">
    <name type="scientific">Adineta steineri</name>
    <dbReference type="NCBI Taxonomy" id="433720"/>
    <lineage>
        <taxon>Eukaryota</taxon>
        <taxon>Metazoa</taxon>
        <taxon>Spiralia</taxon>
        <taxon>Gnathifera</taxon>
        <taxon>Rotifera</taxon>
        <taxon>Eurotatoria</taxon>
        <taxon>Bdelloidea</taxon>
        <taxon>Adinetida</taxon>
        <taxon>Adinetidae</taxon>
        <taxon>Adineta</taxon>
    </lineage>
</organism>
<dbReference type="Pfam" id="PF03467">
    <property type="entry name" value="Smg4_UPF3"/>
    <property type="match status" value="1"/>
</dbReference>
<comment type="similarity">
    <text evidence="2">Belongs to the RENT3 family.</text>
</comment>
<dbReference type="AlphaFoldDB" id="A0A819RIJ7"/>
<dbReference type="GO" id="GO:0045727">
    <property type="term" value="P:positive regulation of translation"/>
    <property type="evidence" value="ECO:0007669"/>
    <property type="project" value="TreeGrafter"/>
</dbReference>
<evidence type="ECO:0000256" key="1">
    <source>
        <dbReference type="ARBA" id="ARBA00004123"/>
    </source>
</evidence>
<evidence type="ECO:0000256" key="4">
    <source>
        <dbReference type="ARBA" id="ARBA00023242"/>
    </source>
</evidence>
<keyword evidence="4" id="KW-0539">Nucleus</keyword>
<dbReference type="PANTHER" id="PTHR13112:SF0">
    <property type="entry name" value="FI21285P1"/>
    <property type="match status" value="1"/>
</dbReference>
<gene>
    <name evidence="6" type="ORF">OKA104_LOCUS32278</name>
</gene>
<dbReference type="InterPro" id="IPR039722">
    <property type="entry name" value="Upf3"/>
</dbReference>
<evidence type="ECO:0000313" key="6">
    <source>
        <dbReference type="EMBL" id="CAF4042659.1"/>
    </source>
</evidence>
<dbReference type="InterPro" id="IPR012677">
    <property type="entry name" value="Nucleotide-bd_a/b_plait_sf"/>
</dbReference>
<dbReference type="Proteomes" id="UP000663881">
    <property type="component" value="Unassembled WGS sequence"/>
</dbReference>
<dbReference type="EMBL" id="CAJOAY010003844">
    <property type="protein sequence ID" value="CAF4042659.1"/>
    <property type="molecule type" value="Genomic_DNA"/>
</dbReference>